<accession>A0ABW8YXE9</accession>
<organism evidence="2 3">
    <name type="scientific">Flavobacterium rhizosphaerae</name>
    <dbReference type="NCBI Taxonomy" id="3163298"/>
    <lineage>
        <taxon>Bacteria</taxon>
        <taxon>Pseudomonadati</taxon>
        <taxon>Bacteroidota</taxon>
        <taxon>Flavobacteriia</taxon>
        <taxon>Flavobacteriales</taxon>
        <taxon>Flavobacteriaceae</taxon>
        <taxon>Flavobacterium</taxon>
    </lineage>
</organism>
<keyword evidence="1" id="KW-0812">Transmembrane</keyword>
<dbReference type="EMBL" id="JBELPZ010000008">
    <property type="protein sequence ID" value="MFL9844617.1"/>
    <property type="molecule type" value="Genomic_DNA"/>
</dbReference>
<proteinExistence type="predicted"/>
<keyword evidence="3" id="KW-1185">Reference proteome</keyword>
<evidence type="ECO:0000256" key="1">
    <source>
        <dbReference type="SAM" id="Phobius"/>
    </source>
</evidence>
<dbReference type="Proteomes" id="UP001629156">
    <property type="component" value="Unassembled WGS sequence"/>
</dbReference>
<dbReference type="RefSeq" id="WP_408084870.1">
    <property type="nucleotide sequence ID" value="NZ_JBELPZ010000008.1"/>
</dbReference>
<reference evidence="2 3" key="1">
    <citation type="submission" date="2024-06" db="EMBL/GenBank/DDBJ databases">
        <authorList>
            <person name="Kaempfer P."/>
            <person name="Viver T."/>
        </authorList>
    </citation>
    <scope>NUCLEOTIDE SEQUENCE [LARGE SCALE GENOMIC DNA]</scope>
    <source>
        <strain evidence="2 3">ST-119</strain>
    </source>
</reference>
<name>A0ABW8YXE9_9FLAO</name>
<feature type="transmembrane region" description="Helical" evidence="1">
    <location>
        <begin position="5"/>
        <end position="22"/>
    </location>
</feature>
<comment type="caution">
    <text evidence="2">The sequence shown here is derived from an EMBL/GenBank/DDBJ whole genome shotgun (WGS) entry which is preliminary data.</text>
</comment>
<keyword evidence="1" id="KW-0472">Membrane</keyword>
<feature type="transmembrane region" description="Helical" evidence="1">
    <location>
        <begin position="34"/>
        <end position="53"/>
    </location>
</feature>
<gene>
    <name evidence="2" type="ORF">ABS766_09315</name>
</gene>
<evidence type="ECO:0000313" key="2">
    <source>
        <dbReference type="EMBL" id="MFL9844617.1"/>
    </source>
</evidence>
<sequence length="65" mass="7078">MKIFIYILMGLALTLIVFNAIQMDFSNISSSNNVISLICIAASLCALCILLILNTAKKINEKTGK</sequence>
<protein>
    <submittedName>
        <fullName evidence="2">Uncharacterized protein</fullName>
    </submittedName>
</protein>
<evidence type="ECO:0000313" key="3">
    <source>
        <dbReference type="Proteomes" id="UP001629156"/>
    </source>
</evidence>
<keyword evidence="1" id="KW-1133">Transmembrane helix</keyword>